<feature type="transmembrane region" description="Helical" evidence="2">
    <location>
        <begin position="132"/>
        <end position="155"/>
    </location>
</feature>
<gene>
    <name evidence="3" type="ORF">BJ322DRAFT_106369</name>
</gene>
<protein>
    <submittedName>
        <fullName evidence="3">Uncharacterized protein</fullName>
    </submittedName>
</protein>
<keyword evidence="4" id="KW-1185">Reference proteome</keyword>
<feature type="transmembrane region" description="Helical" evidence="2">
    <location>
        <begin position="99"/>
        <end position="120"/>
    </location>
</feature>
<reference evidence="3" key="2">
    <citation type="submission" date="2020-11" db="EMBL/GenBank/DDBJ databases">
        <authorList>
            <consortium name="DOE Joint Genome Institute"/>
            <person name="Kuo A."/>
            <person name="Miyauchi S."/>
            <person name="Kiss E."/>
            <person name="Drula E."/>
            <person name="Kohler A."/>
            <person name="Sanchez-Garcia M."/>
            <person name="Andreopoulos B."/>
            <person name="Barry K.W."/>
            <person name="Bonito G."/>
            <person name="Buee M."/>
            <person name="Carver A."/>
            <person name="Chen C."/>
            <person name="Cichocki N."/>
            <person name="Clum A."/>
            <person name="Culley D."/>
            <person name="Crous P.W."/>
            <person name="Fauchery L."/>
            <person name="Girlanda M."/>
            <person name="Hayes R."/>
            <person name="Keri Z."/>
            <person name="Labutti K."/>
            <person name="Lipzen A."/>
            <person name="Lombard V."/>
            <person name="Magnuson J."/>
            <person name="Maillard F."/>
            <person name="Morin E."/>
            <person name="Murat C."/>
            <person name="Nolan M."/>
            <person name="Ohm R."/>
            <person name="Pangilinan J."/>
            <person name="Pereira M."/>
            <person name="Perotto S."/>
            <person name="Peter M."/>
            <person name="Riley R."/>
            <person name="Sitrit Y."/>
            <person name="Stielow B."/>
            <person name="Szollosi G."/>
            <person name="Zifcakova L."/>
            <person name="Stursova M."/>
            <person name="Spatafora J.W."/>
            <person name="Tedersoo L."/>
            <person name="Vaario L.-M."/>
            <person name="Yamada A."/>
            <person name="Yan M."/>
            <person name="Wang P."/>
            <person name="Xu J."/>
            <person name="Bruns T."/>
            <person name="Baldrian P."/>
            <person name="Vilgalys R."/>
            <person name="Henrissat B."/>
            <person name="Grigoriev I.V."/>
            <person name="Hibbett D."/>
            <person name="Nagy L.G."/>
            <person name="Martin F.M."/>
        </authorList>
    </citation>
    <scope>NUCLEOTIDE SEQUENCE</scope>
    <source>
        <strain evidence="3">UH-Tt-Lm1</strain>
    </source>
</reference>
<sequence>MLYIMIIHYFRPLGSPSRFRPQSLALVPPQNMESKRKLIPPSRTLPPPERLPSSGPSLSWLSPTSLFYLSAESQRFASTARPRAGPNPKRRSSRCNARANLFFFTPAQSRMFSKVVVFIIHLHSPLLPPKHLSITCFFTSDAVVFPFFILHYLILQCPPS</sequence>
<dbReference type="Proteomes" id="UP000736335">
    <property type="component" value="Unassembled WGS sequence"/>
</dbReference>
<dbReference type="EMBL" id="WIUZ02000001">
    <property type="protein sequence ID" value="KAF9793180.1"/>
    <property type="molecule type" value="Genomic_DNA"/>
</dbReference>
<dbReference type="AlphaFoldDB" id="A0A9P6HRH0"/>
<keyword evidence="2" id="KW-0812">Transmembrane</keyword>
<evidence type="ECO:0000313" key="3">
    <source>
        <dbReference type="EMBL" id="KAF9793180.1"/>
    </source>
</evidence>
<accession>A0A9P6HRH0</accession>
<reference evidence="3" key="1">
    <citation type="journal article" date="2020" name="Nat. Commun.">
        <title>Large-scale genome sequencing of mycorrhizal fungi provides insights into the early evolution of symbiotic traits.</title>
        <authorList>
            <person name="Miyauchi S."/>
            <person name="Kiss E."/>
            <person name="Kuo A."/>
            <person name="Drula E."/>
            <person name="Kohler A."/>
            <person name="Sanchez-Garcia M."/>
            <person name="Morin E."/>
            <person name="Andreopoulos B."/>
            <person name="Barry K.W."/>
            <person name="Bonito G."/>
            <person name="Buee M."/>
            <person name="Carver A."/>
            <person name="Chen C."/>
            <person name="Cichocki N."/>
            <person name="Clum A."/>
            <person name="Culley D."/>
            <person name="Crous P.W."/>
            <person name="Fauchery L."/>
            <person name="Girlanda M."/>
            <person name="Hayes R.D."/>
            <person name="Keri Z."/>
            <person name="LaButti K."/>
            <person name="Lipzen A."/>
            <person name="Lombard V."/>
            <person name="Magnuson J."/>
            <person name="Maillard F."/>
            <person name="Murat C."/>
            <person name="Nolan M."/>
            <person name="Ohm R.A."/>
            <person name="Pangilinan J."/>
            <person name="Pereira M.F."/>
            <person name="Perotto S."/>
            <person name="Peter M."/>
            <person name="Pfister S."/>
            <person name="Riley R."/>
            <person name="Sitrit Y."/>
            <person name="Stielow J.B."/>
            <person name="Szollosi G."/>
            <person name="Zifcakova L."/>
            <person name="Stursova M."/>
            <person name="Spatafora J.W."/>
            <person name="Tedersoo L."/>
            <person name="Vaario L.M."/>
            <person name="Yamada A."/>
            <person name="Yan M."/>
            <person name="Wang P."/>
            <person name="Xu J."/>
            <person name="Bruns T."/>
            <person name="Baldrian P."/>
            <person name="Vilgalys R."/>
            <person name="Dunand C."/>
            <person name="Henrissat B."/>
            <person name="Grigoriev I.V."/>
            <person name="Hibbett D."/>
            <person name="Nagy L.G."/>
            <person name="Martin F.M."/>
        </authorList>
    </citation>
    <scope>NUCLEOTIDE SEQUENCE</scope>
    <source>
        <strain evidence="3">UH-Tt-Lm1</strain>
    </source>
</reference>
<proteinExistence type="predicted"/>
<comment type="caution">
    <text evidence="3">The sequence shown here is derived from an EMBL/GenBank/DDBJ whole genome shotgun (WGS) entry which is preliminary data.</text>
</comment>
<feature type="region of interest" description="Disordered" evidence="1">
    <location>
        <begin position="30"/>
        <end position="56"/>
    </location>
</feature>
<evidence type="ECO:0000256" key="1">
    <source>
        <dbReference type="SAM" id="MobiDB-lite"/>
    </source>
</evidence>
<keyword evidence="2" id="KW-1133">Transmembrane helix</keyword>
<name>A0A9P6HRH0_9AGAM</name>
<organism evidence="3 4">
    <name type="scientific">Thelephora terrestris</name>
    <dbReference type="NCBI Taxonomy" id="56493"/>
    <lineage>
        <taxon>Eukaryota</taxon>
        <taxon>Fungi</taxon>
        <taxon>Dikarya</taxon>
        <taxon>Basidiomycota</taxon>
        <taxon>Agaricomycotina</taxon>
        <taxon>Agaricomycetes</taxon>
        <taxon>Thelephorales</taxon>
        <taxon>Thelephoraceae</taxon>
        <taxon>Thelephora</taxon>
    </lineage>
</organism>
<evidence type="ECO:0000256" key="2">
    <source>
        <dbReference type="SAM" id="Phobius"/>
    </source>
</evidence>
<keyword evidence="2" id="KW-0472">Membrane</keyword>
<evidence type="ECO:0000313" key="4">
    <source>
        <dbReference type="Proteomes" id="UP000736335"/>
    </source>
</evidence>